<feature type="compositionally biased region" description="Basic and acidic residues" evidence="2">
    <location>
        <begin position="157"/>
        <end position="170"/>
    </location>
</feature>
<feature type="region of interest" description="Disordered" evidence="2">
    <location>
        <begin position="1"/>
        <end position="200"/>
    </location>
</feature>
<feature type="compositionally biased region" description="Low complexity" evidence="2">
    <location>
        <begin position="143"/>
        <end position="154"/>
    </location>
</feature>
<dbReference type="RefSeq" id="XP_070473271.1">
    <property type="nucleotide sequence ID" value="XM_070617170.1"/>
</dbReference>
<dbReference type="InterPro" id="IPR026695">
    <property type="entry name" value="Ccdc71/71L"/>
</dbReference>
<protein>
    <submittedName>
        <fullName evidence="4">Coiled-coil domain-containing protein 71L</fullName>
    </submittedName>
</protein>
<sequence length="386" mass="41786">MHKRTPTHSERGSPQGAAQGHPFLWTRHPAHVPTQLLTRDQGPPAPPPTPAPSSRNWPLPRPRPLRRAPNGWGRGGGGRGLRRAHLKKGRGRKEAREEKKEKAGGAAPSNDKAQGWAPAAILHRAAAEPPAPAALRGGGGGAAAASDVGAAPGGTRRQREPRAARPERPPMRRGAKRRRRRPPAAPGAGGGPGLEAREEKVVYSRSQLSLADSTQALGDAFKLFMPRSTEFMSSDAELWSFLCSLKHQFSPHILRSKDVYGYSSCRALVPEPAPPAARRPPRRPAPRAAARRRRRRAPGGRRKPPAPPAEPEESGAAPPAPCFGGRSLEEIWRAATPTLTTFPTIRVGGDVWAERSLAAARRRARQVLRVDLEPVVRLRRFPVPRA</sequence>
<dbReference type="PANTHER" id="PTHR14484:SF1">
    <property type="entry name" value="COILED-COIL DOMAIN-CONTAINING PROTEIN 71L"/>
    <property type="match status" value="1"/>
</dbReference>
<evidence type="ECO:0000313" key="3">
    <source>
        <dbReference type="Proteomes" id="UP001652662"/>
    </source>
</evidence>
<keyword evidence="3" id="KW-1185">Reference proteome</keyword>
<proteinExistence type="predicted"/>
<keyword evidence="1" id="KW-0597">Phosphoprotein</keyword>
<name>A0ABM4P7U6_EQUPR</name>
<feature type="compositionally biased region" description="Basic residues" evidence="2">
    <location>
        <begin position="171"/>
        <end position="182"/>
    </location>
</feature>
<evidence type="ECO:0000256" key="1">
    <source>
        <dbReference type="ARBA" id="ARBA00022553"/>
    </source>
</evidence>
<dbReference type="GeneID" id="139082978"/>
<reference evidence="4" key="1">
    <citation type="submission" date="2025-08" db="UniProtKB">
        <authorList>
            <consortium name="RefSeq"/>
        </authorList>
    </citation>
    <scope>IDENTIFICATION</scope>
    <source>
        <tissue evidence="4">Blood</tissue>
    </source>
</reference>
<organism evidence="3 4">
    <name type="scientific">Equus przewalskii</name>
    <name type="common">Przewalski's horse</name>
    <name type="synonym">Equus caballus przewalskii</name>
    <dbReference type="NCBI Taxonomy" id="9798"/>
    <lineage>
        <taxon>Eukaryota</taxon>
        <taxon>Metazoa</taxon>
        <taxon>Chordata</taxon>
        <taxon>Craniata</taxon>
        <taxon>Vertebrata</taxon>
        <taxon>Euteleostomi</taxon>
        <taxon>Mammalia</taxon>
        <taxon>Eutheria</taxon>
        <taxon>Laurasiatheria</taxon>
        <taxon>Perissodactyla</taxon>
        <taxon>Equidae</taxon>
        <taxon>Equus</taxon>
    </lineage>
</organism>
<dbReference type="Proteomes" id="UP001652662">
    <property type="component" value="Chromosome 4"/>
</dbReference>
<gene>
    <name evidence="4" type="primary">CCDC71L</name>
</gene>
<dbReference type="Pfam" id="PF15374">
    <property type="entry name" value="CCDC71L"/>
    <property type="match status" value="1"/>
</dbReference>
<dbReference type="PANTHER" id="PTHR14484">
    <property type="entry name" value="COILED-COIL DOMAIN-CONTAINING PROTEIN 71"/>
    <property type="match status" value="1"/>
</dbReference>
<feature type="region of interest" description="Disordered" evidence="2">
    <location>
        <begin position="271"/>
        <end position="320"/>
    </location>
</feature>
<feature type="compositionally biased region" description="Basic residues" evidence="2">
    <location>
        <begin position="279"/>
        <end position="304"/>
    </location>
</feature>
<feature type="compositionally biased region" description="Basic and acidic residues" evidence="2">
    <location>
        <begin position="92"/>
        <end position="103"/>
    </location>
</feature>
<evidence type="ECO:0000256" key="2">
    <source>
        <dbReference type="SAM" id="MobiDB-lite"/>
    </source>
</evidence>
<feature type="compositionally biased region" description="Basic residues" evidence="2">
    <location>
        <begin position="80"/>
        <end position="91"/>
    </location>
</feature>
<evidence type="ECO:0000313" key="4">
    <source>
        <dbReference type="RefSeq" id="XP_070473271.1"/>
    </source>
</evidence>
<accession>A0ABM4P7U6</accession>